<keyword evidence="8" id="KW-0325">Glycoprotein</keyword>
<evidence type="ECO:0000256" key="5">
    <source>
        <dbReference type="ARBA" id="ARBA00022729"/>
    </source>
</evidence>
<dbReference type="InterPro" id="IPR013320">
    <property type="entry name" value="ConA-like_dom_sf"/>
</dbReference>
<organism evidence="14 15">
    <name type="scientific">Trema orientale</name>
    <name type="common">Charcoal tree</name>
    <name type="synonym">Celtis orientalis</name>
    <dbReference type="NCBI Taxonomy" id="63057"/>
    <lineage>
        <taxon>Eukaryota</taxon>
        <taxon>Viridiplantae</taxon>
        <taxon>Streptophyta</taxon>
        <taxon>Embryophyta</taxon>
        <taxon>Tracheophyta</taxon>
        <taxon>Spermatophyta</taxon>
        <taxon>Magnoliopsida</taxon>
        <taxon>eudicotyledons</taxon>
        <taxon>Gunneridae</taxon>
        <taxon>Pentapetalae</taxon>
        <taxon>rosids</taxon>
        <taxon>fabids</taxon>
        <taxon>Rosales</taxon>
        <taxon>Cannabaceae</taxon>
        <taxon>Trema</taxon>
    </lineage>
</organism>
<proteinExistence type="inferred from homology"/>
<comment type="caution">
    <text evidence="14">The sequence shown here is derived from an EMBL/GenBank/DDBJ whole genome shotgun (WGS) entry which is preliminary data.</text>
</comment>
<dbReference type="GO" id="GO:0004553">
    <property type="term" value="F:hydrolase activity, hydrolyzing O-glycosyl compounds"/>
    <property type="evidence" value="ECO:0007669"/>
    <property type="project" value="InterPro"/>
</dbReference>
<keyword evidence="5" id="KW-0732">Signal</keyword>
<dbReference type="OrthoDB" id="4781at2759"/>
<keyword evidence="4 12" id="KW-0808">Transferase</keyword>
<name>A0A2P5FJH7_TREOI</name>
<dbReference type="Pfam" id="PF00722">
    <property type="entry name" value="Glyco_hydro_16"/>
    <property type="match status" value="1"/>
</dbReference>
<dbReference type="InParanoid" id="A0A2P5FJH7"/>
<evidence type="ECO:0000256" key="12">
    <source>
        <dbReference type="RuleBase" id="RU361120"/>
    </source>
</evidence>
<evidence type="ECO:0000256" key="3">
    <source>
        <dbReference type="ARBA" id="ARBA00022525"/>
    </source>
</evidence>
<keyword evidence="7" id="KW-1015">Disulfide bond</keyword>
<dbReference type="InterPro" id="IPR010713">
    <property type="entry name" value="XET_C"/>
</dbReference>
<dbReference type="EMBL" id="JXTC01000028">
    <property type="protein sequence ID" value="PON97934.1"/>
    <property type="molecule type" value="Genomic_DNA"/>
</dbReference>
<dbReference type="Pfam" id="PF06955">
    <property type="entry name" value="XET_C"/>
    <property type="match status" value="1"/>
</dbReference>
<dbReference type="PANTHER" id="PTHR31062">
    <property type="entry name" value="XYLOGLUCAN ENDOTRANSGLUCOSYLASE/HYDROLASE PROTEIN 8-RELATED"/>
    <property type="match status" value="1"/>
</dbReference>
<keyword evidence="2 12" id="KW-0052">Apoplast</keyword>
<dbReference type="PROSITE" id="PS51762">
    <property type="entry name" value="GH16_2"/>
    <property type="match status" value="1"/>
</dbReference>
<feature type="domain" description="GH16" evidence="13">
    <location>
        <begin position="1"/>
        <end position="225"/>
    </location>
</feature>
<evidence type="ECO:0000256" key="10">
    <source>
        <dbReference type="PIRSR" id="PIRSR005604-1"/>
    </source>
</evidence>
<dbReference type="InterPro" id="IPR008263">
    <property type="entry name" value="GH16_AS"/>
</dbReference>
<evidence type="ECO:0000313" key="15">
    <source>
        <dbReference type="Proteomes" id="UP000237000"/>
    </source>
</evidence>
<dbReference type="GO" id="GO:0010411">
    <property type="term" value="P:xyloglucan metabolic process"/>
    <property type="evidence" value="ECO:0007669"/>
    <property type="project" value="InterPro"/>
</dbReference>
<keyword evidence="12" id="KW-0961">Cell wall biogenesis/degradation</keyword>
<evidence type="ECO:0000256" key="2">
    <source>
        <dbReference type="ARBA" id="ARBA00022523"/>
    </source>
</evidence>
<accession>A0A2P5FJH7</accession>
<reference evidence="15" key="1">
    <citation type="submission" date="2016-06" db="EMBL/GenBank/DDBJ databases">
        <title>Parallel loss of symbiosis genes in relatives of nitrogen-fixing non-legume Parasponia.</title>
        <authorList>
            <person name="Van Velzen R."/>
            <person name="Holmer R."/>
            <person name="Bu F."/>
            <person name="Rutten L."/>
            <person name="Van Zeijl A."/>
            <person name="Liu W."/>
            <person name="Santuari L."/>
            <person name="Cao Q."/>
            <person name="Sharma T."/>
            <person name="Shen D."/>
            <person name="Roswanjaya Y."/>
            <person name="Wardhani T."/>
            <person name="Kalhor M.S."/>
            <person name="Jansen J."/>
            <person name="Van den Hoogen J."/>
            <person name="Gungor B."/>
            <person name="Hartog M."/>
            <person name="Hontelez J."/>
            <person name="Verver J."/>
            <person name="Yang W.-C."/>
            <person name="Schijlen E."/>
            <person name="Repin R."/>
            <person name="Schilthuizen M."/>
            <person name="Schranz E."/>
            <person name="Heidstra R."/>
            <person name="Miyata K."/>
            <person name="Fedorova E."/>
            <person name="Kohlen W."/>
            <person name="Bisseling T."/>
            <person name="Smit S."/>
            <person name="Geurts R."/>
        </authorList>
    </citation>
    <scope>NUCLEOTIDE SEQUENCE [LARGE SCALE GENOMIC DNA]</scope>
    <source>
        <strain evidence="15">cv. RG33-2</strain>
    </source>
</reference>
<keyword evidence="6 12" id="KW-0378">Hydrolase</keyword>
<dbReference type="FunFam" id="2.60.120.200:FF:000025">
    <property type="entry name" value="Xyloglucan endotransglucosylase/hydrolase"/>
    <property type="match status" value="1"/>
</dbReference>
<comment type="function">
    <text evidence="12">Catalyzes xyloglucan endohydrolysis (XEH) and/or endotransglycosylation (XET). Cleaves and religates xyloglucan polymers, an essential constituent of the primary cell wall, and thereby participates in cell wall construction of growing tissues.</text>
</comment>
<comment type="PTM">
    <text evidence="12">Contains at least one intrachain disulfide bond essential for its enzymatic activity.</text>
</comment>
<evidence type="ECO:0000256" key="9">
    <source>
        <dbReference type="ARBA" id="ARBA00023295"/>
    </source>
</evidence>
<protein>
    <recommendedName>
        <fullName evidence="12">Xyloglucan endotransglucosylase/hydrolase</fullName>
        <ecNumber evidence="12">2.4.1.207</ecNumber>
    </recommendedName>
</protein>
<dbReference type="PROSITE" id="PS01034">
    <property type="entry name" value="GH16_1"/>
    <property type="match status" value="1"/>
</dbReference>
<dbReference type="GO" id="GO:0016762">
    <property type="term" value="F:xyloglucan:xyloglucosyl transferase activity"/>
    <property type="evidence" value="ECO:0007669"/>
    <property type="project" value="UniProtKB-EC"/>
</dbReference>
<dbReference type="Gene3D" id="2.60.120.200">
    <property type="match status" value="1"/>
</dbReference>
<dbReference type="GO" id="GO:0042546">
    <property type="term" value="P:cell wall biogenesis"/>
    <property type="evidence" value="ECO:0007669"/>
    <property type="project" value="InterPro"/>
</dbReference>
<dbReference type="Proteomes" id="UP000237000">
    <property type="component" value="Unassembled WGS sequence"/>
</dbReference>
<dbReference type="EC" id="2.4.1.207" evidence="12"/>
<keyword evidence="1 12" id="KW-0134">Cell wall</keyword>
<comment type="similarity">
    <text evidence="12">Belongs to the glycosyl hydrolase 16 family.</text>
</comment>
<dbReference type="GO" id="GO:0071555">
    <property type="term" value="P:cell wall organization"/>
    <property type="evidence" value="ECO:0007669"/>
    <property type="project" value="UniProtKB-KW"/>
</dbReference>
<evidence type="ECO:0000256" key="11">
    <source>
        <dbReference type="PIRSR" id="PIRSR005604-2"/>
    </source>
</evidence>
<dbReference type="InterPro" id="IPR016455">
    <property type="entry name" value="XTH"/>
</dbReference>
<evidence type="ECO:0000256" key="6">
    <source>
        <dbReference type="ARBA" id="ARBA00022801"/>
    </source>
</evidence>
<keyword evidence="3 12" id="KW-0964">Secreted</keyword>
<keyword evidence="9 12" id="KW-0326">Glycosidase</keyword>
<dbReference type="CDD" id="cd02176">
    <property type="entry name" value="GH16_XET"/>
    <property type="match status" value="1"/>
</dbReference>
<dbReference type="PIRSF" id="PIRSF005604">
    <property type="entry name" value="XET"/>
    <property type="match status" value="1"/>
</dbReference>
<evidence type="ECO:0000259" key="13">
    <source>
        <dbReference type="PROSITE" id="PS51762"/>
    </source>
</evidence>
<evidence type="ECO:0000313" key="14">
    <source>
        <dbReference type="EMBL" id="PON97934.1"/>
    </source>
</evidence>
<dbReference type="InterPro" id="IPR000757">
    <property type="entry name" value="Beta-glucanase-like"/>
</dbReference>
<feature type="active site" description="Proton donor" evidence="10">
    <location>
        <position position="115"/>
    </location>
</feature>
<feature type="glycosylation site" description="N-linked (GlcNAc...) asparagine" evidence="11">
    <location>
        <position position="119"/>
    </location>
</feature>
<dbReference type="GO" id="GO:0048046">
    <property type="term" value="C:apoplast"/>
    <property type="evidence" value="ECO:0007669"/>
    <property type="project" value="UniProtKB-SubCell"/>
</dbReference>
<keyword evidence="15" id="KW-1185">Reference proteome</keyword>
<evidence type="ECO:0000256" key="7">
    <source>
        <dbReference type="ARBA" id="ARBA00023157"/>
    </source>
</evidence>
<dbReference type="InterPro" id="IPR044791">
    <property type="entry name" value="Beta-glucanase/XTH"/>
</dbReference>
<gene>
    <name evidence="14" type="ORF">TorRG33x02_062490</name>
</gene>
<evidence type="ECO:0000256" key="4">
    <source>
        <dbReference type="ARBA" id="ARBA00022679"/>
    </source>
</evidence>
<evidence type="ECO:0000256" key="8">
    <source>
        <dbReference type="ARBA" id="ARBA00023180"/>
    </source>
</evidence>
<sequence length="310" mass="35310">MKNQPLGSAAFSSFNVSAVLLLLSLTLGSSIVFARNLYDDLNLTWGNGRCEILNNGKLLAVTLDKVSGSGFESKSDYLFTRIDMQIKLVAGNSAGTVTAFYLSSKGDHHDEIDFEFLGNVSGQPYTLHTNVFCNGEGKREQQFRLWFDPTADFHTYSILWSPQHIVFLVDETPIREFKNFERYGVPFPKYQRMKLYSSLWNADDWATRGGLVKTDWSKGPFKAYFKNFKAENECGSPGASCNSLTNSIFSSFSNNRKLWNKLDYGALGQMKWVQKNYMVYNYCTDYKRFPQGLPKECQSQLLEKENKNIS</sequence>
<comment type="subcellular location">
    <subcellularLocation>
        <location evidence="12">Secreted</location>
        <location evidence="12">Cell wall</location>
    </subcellularLocation>
    <subcellularLocation>
        <location evidence="12">Secreted</location>
        <location evidence="12">Extracellular space</location>
        <location evidence="12">Apoplast</location>
    </subcellularLocation>
</comment>
<dbReference type="AlphaFoldDB" id="A0A2P5FJH7"/>
<feature type="active site" description="Nucleophile" evidence="10">
    <location>
        <position position="111"/>
    </location>
</feature>
<dbReference type="STRING" id="63057.A0A2P5FJH7"/>
<evidence type="ECO:0000256" key="1">
    <source>
        <dbReference type="ARBA" id="ARBA00022512"/>
    </source>
</evidence>
<dbReference type="SUPFAM" id="SSF49899">
    <property type="entry name" value="Concanavalin A-like lectins/glucanases"/>
    <property type="match status" value="1"/>
</dbReference>